<reference evidence="8 9" key="1">
    <citation type="submission" date="2024-06" db="EMBL/GenBank/DDBJ databases">
        <title>Chitinophaga defluvii sp. nov., isolated from municipal sewage.</title>
        <authorList>
            <person name="Zhang L."/>
        </authorList>
    </citation>
    <scope>NUCLEOTIDE SEQUENCE [LARGE SCALE GENOMIC DNA]</scope>
    <source>
        <strain evidence="8 9">H8</strain>
    </source>
</reference>
<keyword evidence="3" id="KW-0732">Signal</keyword>
<comment type="similarity">
    <text evidence="2">Belongs to the membrane fusion protein (MFP) (TC 8.A.1) family.</text>
</comment>
<dbReference type="SUPFAM" id="SSF111369">
    <property type="entry name" value="HlyD-like secretion proteins"/>
    <property type="match status" value="1"/>
</dbReference>
<dbReference type="Gene3D" id="1.10.287.470">
    <property type="entry name" value="Helix hairpin bin"/>
    <property type="match status" value="1"/>
</dbReference>
<organism evidence="8 9">
    <name type="scientific">Chitinophaga defluvii</name>
    <dbReference type="NCBI Taxonomy" id="3163343"/>
    <lineage>
        <taxon>Bacteria</taxon>
        <taxon>Pseudomonadati</taxon>
        <taxon>Bacteroidota</taxon>
        <taxon>Chitinophagia</taxon>
        <taxon>Chitinophagales</taxon>
        <taxon>Chitinophagaceae</taxon>
        <taxon>Chitinophaga</taxon>
    </lineage>
</organism>
<accession>A0ABV2SYX2</accession>
<dbReference type="EMBL" id="JBEXAC010000001">
    <property type="protein sequence ID" value="MET6995983.1"/>
    <property type="molecule type" value="Genomic_DNA"/>
</dbReference>
<evidence type="ECO:0000256" key="3">
    <source>
        <dbReference type="SAM" id="SignalP"/>
    </source>
</evidence>
<dbReference type="InterPro" id="IPR058626">
    <property type="entry name" value="MdtA-like_b-barrel"/>
</dbReference>
<feature type="chain" id="PRO_5045846995" evidence="3">
    <location>
        <begin position="28"/>
        <end position="399"/>
    </location>
</feature>
<proteinExistence type="inferred from homology"/>
<dbReference type="PROSITE" id="PS51257">
    <property type="entry name" value="PROKAR_LIPOPROTEIN"/>
    <property type="match status" value="1"/>
</dbReference>
<evidence type="ECO:0000313" key="9">
    <source>
        <dbReference type="Proteomes" id="UP001549749"/>
    </source>
</evidence>
<dbReference type="NCBIfam" id="TIGR01730">
    <property type="entry name" value="RND_mfp"/>
    <property type="match status" value="1"/>
</dbReference>
<evidence type="ECO:0000256" key="2">
    <source>
        <dbReference type="ARBA" id="ARBA00009477"/>
    </source>
</evidence>
<feature type="signal peptide" evidence="3">
    <location>
        <begin position="1"/>
        <end position="27"/>
    </location>
</feature>
<dbReference type="Gene3D" id="2.40.50.100">
    <property type="match status" value="1"/>
</dbReference>
<evidence type="ECO:0000256" key="1">
    <source>
        <dbReference type="ARBA" id="ARBA00004196"/>
    </source>
</evidence>
<feature type="domain" description="Multidrug resistance protein MdtA-like barrel-sandwich hybrid" evidence="5">
    <location>
        <begin position="74"/>
        <end position="213"/>
    </location>
</feature>
<dbReference type="Pfam" id="PF25967">
    <property type="entry name" value="RND-MFP_C"/>
    <property type="match status" value="1"/>
</dbReference>
<dbReference type="Gene3D" id="2.40.420.20">
    <property type="match status" value="1"/>
</dbReference>
<protein>
    <submittedName>
        <fullName evidence="8">Efflux RND transporter periplasmic adaptor subunit</fullName>
    </submittedName>
</protein>
<dbReference type="InterPro" id="IPR006143">
    <property type="entry name" value="RND_pump_MFP"/>
</dbReference>
<dbReference type="Gene3D" id="2.40.30.170">
    <property type="match status" value="1"/>
</dbReference>
<feature type="domain" description="Multidrug resistance protein MdtA-like C-terminal permuted SH3" evidence="7">
    <location>
        <begin position="313"/>
        <end position="372"/>
    </location>
</feature>
<dbReference type="PANTHER" id="PTHR30158:SF23">
    <property type="entry name" value="MULTIDRUG RESISTANCE PROTEIN MEXA"/>
    <property type="match status" value="1"/>
</dbReference>
<comment type="caution">
    <text evidence="8">The sequence shown here is derived from an EMBL/GenBank/DDBJ whole genome shotgun (WGS) entry which is preliminary data.</text>
</comment>
<name>A0ABV2SYX2_9BACT</name>
<dbReference type="PANTHER" id="PTHR30158">
    <property type="entry name" value="ACRA/E-RELATED COMPONENT OF DRUG EFFLUX TRANSPORTER"/>
    <property type="match status" value="1"/>
</dbReference>
<dbReference type="InterPro" id="IPR058627">
    <property type="entry name" value="MdtA-like_C"/>
</dbReference>
<dbReference type="Pfam" id="PF25944">
    <property type="entry name" value="Beta-barrel_RND"/>
    <property type="match status" value="1"/>
</dbReference>
<dbReference type="Proteomes" id="UP001549749">
    <property type="component" value="Unassembled WGS sequence"/>
</dbReference>
<comment type="subcellular location">
    <subcellularLocation>
        <location evidence="1">Cell envelope</location>
    </subcellularLocation>
</comment>
<dbReference type="Pfam" id="PF25917">
    <property type="entry name" value="BSH_RND"/>
    <property type="match status" value="1"/>
</dbReference>
<evidence type="ECO:0000259" key="7">
    <source>
        <dbReference type="Pfam" id="PF25967"/>
    </source>
</evidence>
<gene>
    <name evidence="8" type="ORF">ABR189_01325</name>
</gene>
<dbReference type="RefSeq" id="WP_354658630.1">
    <property type="nucleotide sequence ID" value="NZ_JBEXAC010000001.1"/>
</dbReference>
<feature type="domain" description="Multidrug resistance protein MdtA-like beta-barrel" evidence="6">
    <location>
        <begin position="220"/>
        <end position="305"/>
    </location>
</feature>
<evidence type="ECO:0000313" key="8">
    <source>
        <dbReference type="EMBL" id="MET6995983.1"/>
    </source>
</evidence>
<evidence type="ECO:0000259" key="4">
    <source>
        <dbReference type="Pfam" id="PF25876"/>
    </source>
</evidence>
<keyword evidence="9" id="KW-1185">Reference proteome</keyword>
<dbReference type="InterPro" id="IPR058624">
    <property type="entry name" value="MdtA-like_HH"/>
</dbReference>
<evidence type="ECO:0000259" key="5">
    <source>
        <dbReference type="Pfam" id="PF25917"/>
    </source>
</evidence>
<feature type="domain" description="Multidrug resistance protein MdtA-like alpha-helical hairpin" evidence="4">
    <location>
        <begin position="118"/>
        <end position="182"/>
    </location>
</feature>
<evidence type="ECO:0000259" key="6">
    <source>
        <dbReference type="Pfam" id="PF25944"/>
    </source>
</evidence>
<sequence length="399" mass="42943">MKHIRRTTNYKFPGLLAVTALIMVVYACNNTAATGVAGGEAVPPAATLPVMTVDTATTFTTRDYAAVLEGKVNVDVRTQVDGYLDKIFIDEGSYVKAGQPLFQINASPFKEQLNRDLASLHAMESALTTAELEVEKIKPLVENKVVAEMQLKIAQAAWQTAKANVEQARAAVAAARINVGFTLVKAPVSGYIGRIPKRVGNLVGKGDAVPLTTLSDISEVYAYFSMSENDFIDFSQGASGSNLAQKLQQLHPVTLLLSNGDSYPHKGRIEMVDGQFNKTTAAISLRATFPNPASVLRSGNTGKVRRDQEYPGALLVPQAATLEMQNKTFVYVVGDSNIVKRQIIQIAGSNNNRFIVKEGLKRGDRVVTAGIETLMEGTAIIPESDQKKTAGDTATVNPK</sequence>
<dbReference type="Pfam" id="PF25876">
    <property type="entry name" value="HH_MFP_RND"/>
    <property type="match status" value="1"/>
</dbReference>
<dbReference type="InterPro" id="IPR058625">
    <property type="entry name" value="MdtA-like_BSH"/>
</dbReference>